<dbReference type="Pfam" id="PF07160">
    <property type="entry name" value="SKA1"/>
    <property type="match status" value="1"/>
</dbReference>
<dbReference type="GO" id="GO:0072686">
    <property type="term" value="C:mitotic spindle"/>
    <property type="evidence" value="ECO:0007669"/>
    <property type="project" value="TreeGrafter"/>
</dbReference>
<dbReference type="GO" id="GO:0005876">
    <property type="term" value="C:spindle microtubule"/>
    <property type="evidence" value="ECO:0007669"/>
    <property type="project" value="TreeGrafter"/>
</dbReference>
<dbReference type="PANTHER" id="PTHR28573">
    <property type="entry name" value="SPINDLE AND KINETOCHORE-ASSOCIATED PROTEIN 1"/>
    <property type="match status" value="1"/>
</dbReference>
<dbReference type="GO" id="GO:0000278">
    <property type="term" value="P:mitotic cell cycle"/>
    <property type="evidence" value="ECO:0007669"/>
    <property type="project" value="TreeGrafter"/>
</dbReference>
<evidence type="ECO:0000313" key="4">
    <source>
        <dbReference type="Proteomes" id="UP000035680"/>
    </source>
</evidence>
<dbReference type="GO" id="GO:0000940">
    <property type="term" value="C:outer kinetochore"/>
    <property type="evidence" value="ECO:0007669"/>
    <property type="project" value="TreeGrafter"/>
</dbReference>
<evidence type="ECO:0000256" key="3">
    <source>
        <dbReference type="ARBA" id="ARBA00047202"/>
    </source>
</evidence>
<keyword evidence="4" id="KW-1185">Reference proteome</keyword>
<evidence type="ECO:0000313" key="5">
    <source>
        <dbReference type="WBParaSite" id="SVE_1896100.1"/>
    </source>
</evidence>
<dbReference type="InterPro" id="IPR009829">
    <property type="entry name" value="SKA1"/>
</dbReference>
<dbReference type="PANTHER" id="PTHR28573:SF1">
    <property type="entry name" value="SPINDLE AND KINETOCHORE-ASSOCIATED PROTEIN 1"/>
    <property type="match status" value="1"/>
</dbReference>
<dbReference type="InterPro" id="IPR042031">
    <property type="entry name" value="SKA1_MBD_sf"/>
</dbReference>
<dbReference type="Gene3D" id="1.10.10.1890">
    <property type="entry name" value="Ska1 microtubule binding domain-like"/>
    <property type="match status" value="1"/>
</dbReference>
<dbReference type="GO" id="GO:0031110">
    <property type="term" value="P:regulation of microtubule polymerization or depolymerization"/>
    <property type="evidence" value="ECO:0007669"/>
    <property type="project" value="TreeGrafter"/>
</dbReference>
<protein>
    <recommendedName>
        <fullName evidence="2">SKA complex subunit 1</fullName>
    </recommendedName>
    <alternativeName>
        <fullName evidence="3">Spindle and kinetochore-associated protein 1</fullName>
    </alternativeName>
</protein>
<evidence type="ECO:0000256" key="2">
    <source>
        <dbReference type="ARBA" id="ARBA00047182"/>
    </source>
</evidence>
<dbReference type="STRING" id="75913.A0A0K0G2L2"/>
<evidence type="ECO:0000256" key="1">
    <source>
        <dbReference type="ARBA" id="ARBA00006836"/>
    </source>
</evidence>
<organism evidence="4 5">
    <name type="scientific">Strongyloides venezuelensis</name>
    <name type="common">Threadworm</name>
    <dbReference type="NCBI Taxonomy" id="75913"/>
    <lineage>
        <taxon>Eukaryota</taxon>
        <taxon>Metazoa</taxon>
        <taxon>Ecdysozoa</taxon>
        <taxon>Nematoda</taxon>
        <taxon>Chromadorea</taxon>
        <taxon>Rhabditida</taxon>
        <taxon>Tylenchina</taxon>
        <taxon>Panagrolaimomorpha</taxon>
        <taxon>Strongyloidoidea</taxon>
        <taxon>Strongyloididae</taxon>
        <taxon>Strongyloides</taxon>
    </lineage>
</organism>
<reference evidence="5" key="2">
    <citation type="submission" date="2015-08" db="UniProtKB">
        <authorList>
            <consortium name="WormBaseParasite"/>
        </authorList>
    </citation>
    <scope>IDENTIFICATION</scope>
</reference>
<dbReference type="GO" id="GO:0008017">
    <property type="term" value="F:microtubule binding"/>
    <property type="evidence" value="ECO:0007669"/>
    <property type="project" value="InterPro"/>
</dbReference>
<dbReference type="GO" id="GO:0007059">
    <property type="term" value="P:chromosome segregation"/>
    <property type="evidence" value="ECO:0007669"/>
    <property type="project" value="InterPro"/>
</dbReference>
<comment type="similarity">
    <text evidence="1">Belongs to the SKA1 family.</text>
</comment>
<dbReference type="GO" id="GO:0051301">
    <property type="term" value="P:cell division"/>
    <property type="evidence" value="ECO:0007669"/>
    <property type="project" value="InterPro"/>
</dbReference>
<reference evidence="4" key="1">
    <citation type="submission" date="2014-07" db="EMBL/GenBank/DDBJ databases">
        <authorList>
            <person name="Martin A.A"/>
            <person name="De Silva N."/>
        </authorList>
    </citation>
    <scope>NUCLEOTIDE SEQUENCE</scope>
</reference>
<dbReference type="WBParaSite" id="SVE_1896100.1">
    <property type="protein sequence ID" value="SVE_1896100.1"/>
    <property type="gene ID" value="SVE_1896100"/>
</dbReference>
<proteinExistence type="inferred from homology"/>
<name>A0A0K0G2L2_STRVS</name>
<accession>A0A0K0G2L2</accession>
<dbReference type="AlphaFoldDB" id="A0A0K0G2L2"/>
<sequence length="218" mass="25543">MSSLSSTLENVLIRYQKNTSPELCELLETTKKTVKKMIDKEKEIENLQLFDHLVPPPSKKSEEVEKEEKKVEAEIVVEVQSTVIEETFSNDIPVCGLFPITEDEWKFVPSTTKGRLTLDSVNGFIKIIDELLAKKSDYESRYFKLNRADKDKVLQWREFETKDLVGRKWIFQDDVTEKLPQQDKYPFVKYGMNCLRHCKKIEQTRRKGKVIIIAQHND</sequence>
<dbReference type="Proteomes" id="UP000035680">
    <property type="component" value="Unassembled WGS sequence"/>
</dbReference>